<dbReference type="CDD" id="cd06225">
    <property type="entry name" value="HAMP"/>
    <property type="match status" value="1"/>
</dbReference>
<keyword evidence="15" id="KW-1185">Reference proteome</keyword>
<feature type="domain" description="Methyl-accepting transducer" evidence="12">
    <location>
        <begin position="384"/>
        <end position="620"/>
    </location>
</feature>
<dbReference type="EMBL" id="JBBMFN010000016">
    <property type="protein sequence ID" value="MEQ2465772.1"/>
    <property type="molecule type" value="Genomic_DNA"/>
</dbReference>
<evidence type="ECO:0000259" key="12">
    <source>
        <dbReference type="PROSITE" id="PS50111"/>
    </source>
</evidence>
<feature type="transmembrane region" description="Helical" evidence="11">
    <location>
        <begin position="289"/>
        <end position="312"/>
    </location>
</feature>
<evidence type="ECO:0000256" key="5">
    <source>
        <dbReference type="ARBA" id="ARBA00022692"/>
    </source>
</evidence>
<dbReference type="SMART" id="SM00283">
    <property type="entry name" value="MA"/>
    <property type="match status" value="1"/>
</dbReference>
<dbReference type="PANTHER" id="PTHR32089">
    <property type="entry name" value="METHYL-ACCEPTING CHEMOTAXIS PROTEIN MCPB"/>
    <property type="match status" value="1"/>
</dbReference>
<dbReference type="InterPro" id="IPR003660">
    <property type="entry name" value="HAMP_dom"/>
</dbReference>
<dbReference type="InterPro" id="IPR029151">
    <property type="entry name" value="Sensor-like_sf"/>
</dbReference>
<comment type="subcellular location">
    <subcellularLocation>
        <location evidence="1">Cell membrane</location>
        <topology evidence="1">Multi-pass membrane protein</topology>
    </subcellularLocation>
</comment>
<dbReference type="SUPFAM" id="SSF103190">
    <property type="entry name" value="Sensory domain-like"/>
    <property type="match status" value="1"/>
</dbReference>
<keyword evidence="5 11" id="KW-0812">Transmembrane</keyword>
<dbReference type="SMART" id="SM00304">
    <property type="entry name" value="HAMP"/>
    <property type="match status" value="1"/>
</dbReference>
<accession>A0ABV1EXD2</accession>
<dbReference type="CDD" id="cd11386">
    <property type="entry name" value="MCP_signal"/>
    <property type="match status" value="1"/>
</dbReference>
<gene>
    <name evidence="14" type="ORF">WMO63_08850</name>
</gene>
<evidence type="ECO:0000256" key="2">
    <source>
        <dbReference type="ARBA" id="ARBA00022475"/>
    </source>
</evidence>
<dbReference type="InterPro" id="IPR033479">
    <property type="entry name" value="dCache_1"/>
</dbReference>
<feature type="domain" description="HAMP" evidence="13">
    <location>
        <begin position="313"/>
        <end position="365"/>
    </location>
</feature>
<dbReference type="Pfam" id="PF00672">
    <property type="entry name" value="HAMP"/>
    <property type="match status" value="1"/>
</dbReference>
<dbReference type="Pfam" id="PF00015">
    <property type="entry name" value="MCPsignal"/>
    <property type="match status" value="1"/>
</dbReference>
<keyword evidence="7 11" id="KW-0472">Membrane</keyword>
<dbReference type="PANTHER" id="PTHR32089:SF114">
    <property type="entry name" value="METHYL-ACCEPTING CHEMOTAXIS PROTEIN MCPB"/>
    <property type="match status" value="1"/>
</dbReference>
<organism evidence="14 15">
    <name type="scientific">Niallia hominis</name>
    <dbReference type="NCBI Taxonomy" id="3133173"/>
    <lineage>
        <taxon>Bacteria</taxon>
        <taxon>Bacillati</taxon>
        <taxon>Bacillota</taxon>
        <taxon>Bacilli</taxon>
        <taxon>Bacillales</taxon>
        <taxon>Bacillaceae</taxon>
        <taxon>Niallia</taxon>
    </lineage>
</organism>
<dbReference type="InterPro" id="IPR004089">
    <property type="entry name" value="MCPsignal_dom"/>
</dbReference>
<comment type="similarity">
    <text evidence="9">Belongs to the methyl-accepting chemotaxis (MCP) protein family.</text>
</comment>
<keyword evidence="4" id="KW-0145">Chemotaxis</keyword>
<dbReference type="SUPFAM" id="SSF58104">
    <property type="entry name" value="Methyl-accepting chemotaxis protein (MCP) signaling domain"/>
    <property type="match status" value="1"/>
</dbReference>
<evidence type="ECO:0000256" key="11">
    <source>
        <dbReference type="SAM" id="Phobius"/>
    </source>
</evidence>
<evidence type="ECO:0000313" key="14">
    <source>
        <dbReference type="EMBL" id="MEQ2465772.1"/>
    </source>
</evidence>
<reference evidence="14 15" key="1">
    <citation type="submission" date="2024-03" db="EMBL/GenBank/DDBJ databases">
        <title>Human intestinal bacterial collection.</title>
        <authorList>
            <person name="Pauvert C."/>
            <person name="Hitch T.C.A."/>
            <person name="Clavel T."/>
        </authorList>
    </citation>
    <scope>NUCLEOTIDE SEQUENCE [LARGE SCALE GENOMIC DNA]</scope>
    <source>
        <strain evidence="14 15">CLA-SR-H024</strain>
    </source>
</reference>
<keyword evidence="8 10" id="KW-0807">Transducer</keyword>
<keyword evidence="2" id="KW-1003">Cell membrane</keyword>
<dbReference type="Proteomes" id="UP001465426">
    <property type="component" value="Unassembled WGS sequence"/>
</dbReference>
<evidence type="ECO:0000256" key="1">
    <source>
        <dbReference type="ARBA" id="ARBA00004651"/>
    </source>
</evidence>
<evidence type="ECO:0000256" key="7">
    <source>
        <dbReference type="ARBA" id="ARBA00023136"/>
    </source>
</evidence>
<evidence type="ECO:0000256" key="4">
    <source>
        <dbReference type="ARBA" id="ARBA00022500"/>
    </source>
</evidence>
<evidence type="ECO:0000256" key="3">
    <source>
        <dbReference type="ARBA" id="ARBA00022481"/>
    </source>
</evidence>
<keyword evidence="6 11" id="KW-1133">Transmembrane helix</keyword>
<dbReference type="Pfam" id="PF02743">
    <property type="entry name" value="dCache_1"/>
    <property type="match status" value="1"/>
</dbReference>
<dbReference type="Gene3D" id="3.30.450.20">
    <property type="entry name" value="PAS domain"/>
    <property type="match status" value="2"/>
</dbReference>
<evidence type="ECO:0000256" key="8">
    <source>
        <dbReference type="ARBA" id="ARBA00023224"/>
    </source>
</evidence>
<dbReference type="PROSITE" id="PS50885">
    <property type="entry name" value="HAMP"/>
    <property type="match status" value="1"/>
</dbReference>
<dbReference type="CDD" id="cd12912">
    <property type="entry name" value="PDC2_MCP_like"/>
    <property type="match status" value="1"/>
</dbReference>
<evidence type="ECO:0000256" key="9">
    <source>
        <dbReference type="ARBA" id="ARBA00029447"/>
    </source>
</evidence>
<dbReference type="CDD" id="cd18773">
    <property type="entry name" value="PDC1_HK_sensor"/>
    <property type="match status" value="1"/>
</dbReference>
<proteinExistence type="inferred from homology"/>
<dbReference type="Gene3D" id="1.10.287.950">
    <property type="entry name" value="Methyl-accepting chemotaxis protein"/>
    <property type="match status" value="1"/>
</dbReference>
<sequence>MKKMSWNRVKRTKEKSKTRFKMKLKTKMIISFALILIIPSLIISTFSYIKARNEMENQFLNTSSENVKIVDNIIRNTLGTSIYQTVIYSEKVNFDESEESYSTVKTEFDKYMEMNPEIESVFFGSKEGTLIQSPNSIQGKGYDPRKDAWYTNGMEKEGVVYVSSPYTSIATGSLVVAVSKQTEDKKGVVGMEVSLERIKSLVSDVKIGDKGYIIILNQDKKYIVHPKEEAGTAAEQTVFNQMFDKNEGSIDLADGENNYILQYITNETVGWKITGVVDKSEINDMTFPILYQTVLVIVVSLLVSGFFVFLLINSFIRPLNNLKETAIKMSEGNLTEKVDIYREDEIGQVAHAFKNMAKNLHSIIKDVNEKSEHIAASSEQLLASSDQTASASEYVAGALEEVSSKAEIQKDNLMENSNALKEIENHVNKVAENAKIVSTLTNETVIQAQEGENTVNNTLSQMNEIYHSVEASNQQIHSLQEHSQRIESIVETISGIANQTNLLALNAAIEAARAGEHGKGFAVVATEVGKLAKQSEQSAQEIADIITNILTNTKTTVDGMETVTKSVQKGILASEQTFEAFSGIIHRVKNISPQMTEVANLSNQIAEQVQMVSISANELLTISSENAAYSEEMASSTEEQLAAMQEIKAAASSLSDVAVELQEKINAFII</sequence>
<keyword evidence="3" id="KW-0488">Methylation</keyword>
<dbReference type="PROSITE" id="PS50111">
    <property type="entry name" value="CHEMOTAXIS_TRANSDUC_2"/>
    <property type="match status" value="1"/>
</dbReference>
<evidence type="ECO:0000256" key="10">
    <source>
        <dbReference type="PROSITE-ProRule" id="PRU00284"/>
    </source>
</evidence>
<comment type="caution">
    <text evidence="14">The sequence shown here is derived from an EMBL/GenBank/DDBJ whole genome shotgun (WGS) entry which is preliminary data.</text>
</comment>
<evidence type="ECO:0000259" key="13">
    <source>
        <dbReference type="PROSITE" id="PS50885"/>
    </source>
</evidence>
<dbReference type="RefSeq" id="WP_048717219.1">
    <property type="nucleotide sequence ID" value="NZ_JBBMFN010000016.1"/>
</dbReference>
<name>A0ABV1EXD2_9BACI</name>
<evidence type="ECO:0000256" key="6">
    <source>
        <dbReference type="ARBA" id="ARBA00022989"/>
    </source>
</evidence>
<protein>
    <submittedName>
        <fullName evidence="14">Methyl-accepting chemotaxis protein</fullName>
    </submittedName>
</protein>
<dbReference type="Gene3D" id="1.10.8.500">
    <property type="entry name" value="HAMP domain in histidine kinase"/>
    <property type="match status" value="1"/>
</dbReference>
<evidence type="ECO:0000313" key="15">
    <source>
        <dbReference type="Proteomes" id="UP001465426"/>
    </source>
</evidence>